<dbReference type="eggNOG" id="COG5527">
    <property type="taxonomic scope" value="Bacteria"/>
</dbReference>
<dbReference type="InterPro" id="IPR036390">
    <property type="entry name" value="WH_DNA-bd_sf"/>
</dbReference>
<feature type="region of interest" description="Disordered" evidence="2">
    <location>
        <begin position="280"/>
        <end position="321"/>
    </location>
</feature>
<dbReference type="Gene3D" id="1.10.10.10">
    <property type="entry name" value="Winged helix-like DNA-binding domain superfamily/Winged helix DNA-binding domain"/>
    <property type="match status" value="2"/>
</dbReference>
<sequence>MYSDVVFFTDVDHLIVKHNSLIESKTDLSEVESKLVALAIVLVRLHEKDPNRNLAIDSTIRIYASDYVKAYSVTLNGAYTAINDALESLFNSHFRMNSIDGIPTDYHWIESKATGKKLNDGFVEFTFSKKAIELITGFDKKKGNYTSYGIDRISRLKGNYSGRIYEIIIQYKNTETDKTSKKKTTKIFDLEDFRLMLGIALHEYRKKDKPTMMRMDNFKKNVIDIPLSIINEHSDIVAEPRYHKTGKTITGISFVFEFKKDYVSSFTGKKIFEDTAELVDNSDEPGEMRTVGDETKDPKKNKPADKPTIPAVKNDKEHLGTDIRKEDIDKPNPVQGHIVDYKDLAKPVQQGSANKDPHQISEHNYKTYVDIGGKLSIEKLTEKCRASAKPAPAFMLGEIGRLRKEAAEK</sequence>
<feature type="compositionally biased region" description="Basic and acidic residues" evidence="2">
    <location>
        <begin position="286"/>
        <end position="305"/>
    </location>
</feature>
<evidence type="ECO:0000256" key="1">
    <source>
        <dbReference type="ARBA" id="ARBA00038283"/>
    </source>
</evidence>
<comment type="similarity">
    <text evidence="1">Belongs to the initiator RepB protein family.</text>
</comment>
<gene>
    <name evidence="4" type="ORF">F969_00616</name>
</gene>
<dbReference type="SUPFAM" id="SSF46785">
    <property type="entry name" value="Winged helix' DNA-binding domain"/>
    <property type="match status" value="2"/>
</dbReference>
<feature type="domain" description="Initiator Rep protein WH1" evidence="3">
    <location>
        <begin position="15"/>
        <end position="168"/>
    </location>
</feature>
<organism evidence="4 5">
    <name type="scientific">Acinetobacter variabilis</name>
    <dbReference type="NCBI Taxonomy" id="70346"/>
    <lineage>
        <taxon>Bacteria</taxon>
        <taxon>Pseudomonadati</taxon>
        <taxon>Pseudomonadota</taxon>
        <taxon>Gammaproteobacteria</taxon>
        <taxon>Moraxellales</taxon>
        <taxon>Moraxellaceae</taxon>
        <taxon>Acinetobacter</taxon>
    </lineage>
</organism>
<protein>
    <recommendedName>
        <fullName evidence="3">Initiator Rep protein WH1 domain-containing protein</fullName>
    </recommendedName>
</protein>
<dbReference type="Pfam" id="PF01051">
    <property type="entry name" value="Rep3_N"/>
    <property type="match status" value="1"/>
</dbReference>
<dbReference type="Proteomes" id="UP000013070">
    <property type="component" value="Unassembled WGS sequence"/>
</dbReference>
<evidence type="ECO:0000313" key="4">
    <source>
        <dbReference type="EMBL" id="ENV00385.1"/>
    </source>
</evidence>
<dbReference type="AlphaFoldDB" id="N8WZP4"/>
<evidence type="ECO:0000313" key="5">
    <source>
        <dbReference type="Proteomes" id="UP000013070"/>
    </source>
</evidence>
<reference evidence="4 5" key="1">
    <citation type="submission" date="2013-02" db="EMBL/GenBank/DDBJ databases">
        <title>The Genome Sequence of Acinetobacter sp. NIPH 899.</title>
        <authorList>
            <consortium name="The Broad Institute Genome Sequencing Platform"/>
            <consortium name="The Broad Institute Genome Sequencing Center for Infectious Disease"/>
            <person name="Cerqueira G."/>
            <person name="Feldgarden M."/>
            <person name="Courvalin P."/>
            <person name="Perichon B."/>
            <person name="Grillot-Courvalin C."/>
            <person name="Clermont D."/>
            <person name="Rocha E."/>
            <person name="Yoon E.-J."/>
            <person name="Nemec A."/>
            <person name="Walker B."/>
            <person name="Young S.K."/>
            <person name="Zeng Q."/>
            <person name="Gargeya S."/>
            <person name="Fitzgerald M."/>
            <person name="Haas B."/>
            <person name="Abouelleil A."/>
            <person name="Alvarado L."/>
            <person name="Arachchi H.M."/>
            <person name="Berlin A.M."/>
            <person name="Chapman S.B."/>
            <person name="Dewar J."/>
            <person name="Goldberg J."/>
            <person name="Griggs A."/>
            <person name="Gujja S."/>
            <person name="Hansen M."/>
            <person name="Howarth C."/>
            <person name="Imamovic A."/>
            <person name="Larimer J."/>
            <person name="McCowan C."/>
            <person name="Murphy C."/>
            <person name="Neiman D."/>
            <person name="Pearson M."/>
            <person name="Priest M."/>
            <person name="Roberts A."/>
            <person name="Saif S."/>
            <person name="Shea T."/>
            <person name="Sisk P."/>
            <person name="Sykes S."/>
            <person name="Wortman J."/>
            <person name="Nusbaum C."/>
            <person name="Birren B."/>
        </authorList>
    </citation>
    <scope>NUCLEOTIDE SEQUENCE [LARGE SCALE GENOMIC DNA]</scope>
    <source>
        <strain evidence="4 5">NIPH 899</strain>
    </source>
</reference>
<evidence type="ECO:0000256" key="2">
    <source>
        <dbReference type="SAM" id="MobiDB-lite"/>
    </source>
</evidence>
<evidence type="ECO:0000259" key="3">
    <source>
        <dbReference type="Pfam" id="PF01051"/>
    </source>
</evidence>
<dbReference type="HOGENOM" id="CLU_671994_0_0_6"/>
<dbReference type="GO" id="GO:0003887">
    <property type="term" value="F:DNA-directed DNA polymerase activity"/>
    <property type="evidence" value="ECO:0007669"/>
    <property type="project" value="InterPro"/>
</dbReference>
<dbReference type="EMBL" id="APPE01000031">
    <property type="protein sequence ID" value="ENV00385.1"/>
    <property type="molecule type" value="Genomic_DNA"/>
</dbReference>
<dbReference type="Pfam" id="PF21205">
    <property type="entry name" value="Rep3_C"/>
    <property type="match status" value="1"/>
</dbReference>
<keyword evidence="5" id="KW-1185">Reference proteome</keyword>
<dbReference type="InterPro" id="IPR036388">
    <property type="entry name" value="WH-like_DNA-bd_sf"/>
</dbReference>
<dbReference type="GO" id="GO:0006270">
    <property type="term" value="P:DNA replication initiation"/>
    <property type="evidence" value="ECO:0007669"/>
    <property type="project" value="InterPro"/>
</dbReference>
<name>N8WZP4_9GAMM</name>
<accession>N8WZP4</accession>
<dbReference type="RefSeq" id="WP_004780875.1">
    <property type="nucleotide sequence ID" value="NZ_KB849398.1"/>
</dbReference>
<dbReference type="PATRIC" id="fig|1217710.3.peg.585"/>
<dbReference type="InterPro" id="IPR000525">
    <property type="entry name" value="Initiator_Rep_WH1"/>
</dbReference>
<proteinExistence type="inferred from homology"/>
<comment type="caution">
    <text evidence="4">The sequence shown here is derived from an EMBL/GenBank/DDBJ whole genome shotgun (WGS) entry which is preliminary data.</text>
</comment>